<evidence type="ECO:0008006" key="9">
    <source>
        <dbReference type="Google" id="ProtNLM"/>
    </source>
</evidence>
<dbReference type="GO" id="GO:0005743">
    <property type="term" value="C:mitochondrial inner membrane"/>
    <property type="evidence" value="ECO:0007669"/>
    <property type="project" value="TreeGrafter"/>
</dbReference>
<accession>A0A976IA00</accession>
<name>A0A976IA00_BRELC</name>
<comment type="similarity">
    <text evidence="1">Belongs to the DNA/RNA non-specific endonuclease family.</text>
</comment>
<keyword evidence="4" id="KW-0472">Membrane</keyword>
<dbReference type="OrthoDB" id="5418055at2759"/>
<evidence type="ECO:0000256" key="4">
    <source>
        <dbReference type="SAM" id="Phobius"/>
    </source>
</evidence>
<keyword evidence="3" id="KW-0479">Metal-binding</keyword>
<feature type="domain" description="ENPP1-3/EXOG-like endonuclease/phosphodiesterase" evidence="5">
    <location>
        <begin position="89"/>
        <end position="297"/>
    </location>
</feature>
<feature type="transmembrane region" description="Helical" evidence="4">
    <location>
        <begin position="21"/>
        <end position="45"/>
    </location>
</feature>
<sequence length="330" mass="37273">MKHRRRHAETRWLYNLLPSSVRRTLAGVSFGISIGVAGTLVLIGIEDKGSETDRHAPKPLNHTSLKQNNLPYHEALRYGVPSNSNVYVRSGYVVSYDYRTRNASWVMEYLTQDALRIKHETNRANSKFAVDCDIPEQFRVNPKLYHNSGYDKGHLVPARDMSHSQKAMDESFFMTNMSPQIGLGFNRDYWARLEGFVRHLTSQYDAVYVITGPLFLPKKNKKRGGYMVSYSVLGDPPDAVAIPTHFFKEHGNGFATAGFILPNKIISENKSLRDFQVPLNVIEKQAGLLFFNKVLALSKKLHSSAKVELCSEIKCSLAAVYRQTSSKVGK</sequence>
<feature type="active site" description="Proton acceptor" evidence="2">
    <location>
        <position position="154"/>
    </location>
</feature>
<dbReference type="GO" id="GO:0046872">
    <property type="term" value="F:metal ion binding"/>
    <property type="evidence" value="ECO:0007669"/>
    <property type="project" value="UniProtKB-KW"/>
</dbReference>
<reference evidence="7 8" key="1">
    <citation type="journal article" date="2021" name="Genome Biol.">
        <title>AFLAP: assembly-free linkage analysis pipeline using k-mers from genome sequencing data.</title>
        <authorList>
            <person name="Fletcher K."/>
            <person name="Zhang L."/>
            <person name="Gil J."/>
            <person name="Han R."/>
            <person name="Cavanaugh K."/>
            <person name="Michelmore R."/>
        </authorList>
    </citation>
    <scope>NUCLEOTIDE SEQUENCE [LARGE SCALE GENOMIC DNA]</scope>
    <source>
        <strain evidence="7 8">SF5</strain>
    </source>
</reference>
<feature type="domain" description="DNA/RNA non-specific endonuclease/pyrophosphatase/phosphodiesterase" evidence="6">
    <location>
        <begin position="88"/>
        <end position="297"/>
    </location>
</feature>
<dbReference type="InterPro" id="IPR044929">
    <property type="entry name" value="DNA/RNA_non-sp_Endonuclease_sf"/>
</dbReference>
<dbReference type="PANTHER" id="PTHR13966">
    <property type="entry name" value="ENDONUCLEASE RELATED"/>
    <property type="match status" value="1"/>
</dbReference>
<dbReference type="SUPFAM" id="SSF54060">
    <property type="entry name" value="His-Me finger endonucleases"/>
    <property type="match status" value="1"/>
</dbReference>
<dbReference type="RefSeq" id="XP_067814314.1">
    <property type="nucleotide sequence ID" value="XM_067964718.1"/>
</dbReference>
<dbReference type="PANTHER" id="PTHR13966:SF5">
    <property type="entry name" value="ENDONUCLEASE G, MITOCHONDRIAL"/>
    <property type="match status" value="1"/>
</dbReference>
<evidence type="ECO:0000259" key="5">
    <source>
        <dbReference type="SMART" id="SM00477"/>
    </source>
</evidence>
<dbReference type="SMART" id="SM00892">
    <property type="entry name" value="Endonuclease_NS"/>
    <property type="match status" value="1"/>
</dbReference>
<keyword evidence="4" id="KW-1133">Transmembrane helix</keyword>
<dbReference type="GO" id="GO:0003676">
    <property type="term" value="F:nucleic acid binding"/>
    <property type="evidence" value="ECO:0007669"/>
    <property type="project" value="InterPro"/>
</dbReference>
<dbReference type="SMART" id="SM00477">
    <property type="entry name" value="NUC"/>
    <property type="match status" value="1"/>
</dbReference>
<keyword evidence="4" id="KW-0812">Transmembrane</keyword>
<dbReference type="GO" id="GO:0005634">
    <property type="term" value="C:nucleus"/>
    <property type="evidence" value="ECO:0007669"/>
    <property type="project" value="TreeGrafter"/>
</dbReference>
<proteinExistence type="inferred from homology"/>
<dbReference type="EMBL" id="SHOA02000002">
    <property type="protein sequence ID" value="TDH64815.1"/>
    <property type="molecule type" value="Genomic_DNA"/>
</dbReference>
<keyword evidence="8" id="KW-1185">Reference proteome</keyword>
<organism evidence="7 8">
    <name type="scientific">Bremia lactucae</name>
    <name type="common">Lettuce downy mildew</name>
    <dbReference type="NCBI Taxonomy" id="4779"/>
    <lineage>
        <taxon>Eukaryota</taxon>
        <taxon>Sar</taxon>
        <taxon>Stramenopiles</taxon>
        <taxon>Oomycota</taxon>
        <taxon>Peronosporomycetes</taxon>
        <taxon>Peronosporales</taxon>
        <taxon>Peronosporaceae</taxon>
        <taxon>Bremia</taxon>
    </lineage>
</organism>
<dbReference type="GO" id="GO:0000014">
    <property type="term" value="F:single-stranded DNA endodeoxyribonuclease activity"/>
    <property type="evidence" value="ECO:0007669"/>
    <property type="project" value="TreeGrafter"/>
</dbReference>
<dbReference type="InterPro" id="IPR044925">
    <property type="entry name" value="His-Me_finger_sf"/>
</dbReference>
<dbReference type="AlphaFoldDB" id="A0A976IA00"/>
<dbReference type="KEGG" id="blac:94350389"/>
<evidence type="ECO:0000313" key="8">
    <source>
        <dbReference type="Proteomes" id="UP000294530"/>
    </source>
</evidence>
<evidence type="ECO:0000259" key="6">
    <source>
        <dbReference type="SMART" id="SM00892"/>
    </source>
</evidence>
<dbReference type="Pfam" id="PF01223">
    <property type="entry name" value="Endonuclease_NS"/>
    <property type="match status" value="1"/>
</dbReference>
<dbReference type="CDD" id="cd00091">
    <property type="entry name" value="NUC"/>
    <property type="match status" value="1"/>
</dbReference>
<dbReference type="Gene3D" id="3.40.570.10">
    <property type="entry name" value="Extracellular Endonuclease, subunit A"/>
    <property type="match status" value="1"/>
</dbReference>
<dbReference type="Proteomes" id="UP000294530">
    <property type="component" value="Unassembled WGS sequence"/>
</dbReference>
<evidence type="ECO:0000313" key="7">
    <source>
        <dbReference type="EMBL" id="TDH64815.1"/>
    </source>
</evidence>
<gene>
    <name evidence="7" type="ORF">CCR75_006650</name>
</gene>
<dbReference type="InterPro" id="IPR020821">
    <property type="entry name" value="ENPP1-3/EXOG-like_nuc-like"/>
</dbReference>
<dbReference type="GO" id="GO:0004521">
    <property type="term" value="F:RNA endonuclease activity"/>
    <property type="evidence" value="ECO:0007669"/>
    <property type="project" value="TreeGrafter"/>
</dbReference>
<dbReference type="InterPro" id="IPR001604">
    <property type="entry name" value="Endo_G_ENPP1-like_dom"/>
</dbReference>
<evidence type="ECO:0000256" key="1">
    <source>
        <dbReference type="ARBA" id="ARBA00010052"/>
    </source>
</evidence>
<evidence type="ECO:0000256" key="3">
    <source>
        <dbReference type="PIRSR" id="PIRSR640255-2"/>
    </source>
</evidence>
<evidence type="ECO:0000256" key="2">
    <source>
        <dbReference type="PIRSR" id="PIRSR640255-1"/>
    </source>
</evidence>
<dbReference type="InterPro" id="IPR040255">
    <property type="entry name" value="Non-specific_endonuclease"/>
</dbReference>
<protein>
    <recommendedName>
        <fullName evidence="9">Endonuclease</fullName>
    </recommendedName>
</protein>
<dbReference type="GeneID" id="94350389"/>
<comment type="caution">
    <text evidence="7">The sequence shown here is derived from an EMBL/GenBank/DDBJ whole genome shotgun (WGS) entry which is preliminary data.</text>
</comment>
<feature type="binding site" evidence="3">
    <location>
        <position position="186"/>
    </location>
    <ligand>
        <name>Mg(2+)</name>
        <dbReference type="ChEBI" id="CHEBI:18420"/>
        <note>catalytic</note>
    </ligand>
</feature>